<gene>
    <name evidence="1" type="ORF">EDL96_09085</name>
</gene>
<dbReference type="InterPro" id="IPR038071">
    <property type="entry name" value="UROD/MetE-like_sf"/>
</dbReference>
<dbReference type="EMBL" id="RKMF01000011">
    <property type="protein sequence ID" value="ROZ62621.1"/>
    <property type="molecule type" value="Genomic_DNA"/>
</dbReference>
<dbReference type="SUPFAM" id="SSF51726">
    <property type="entry name" value="UROD/MetE-like"/>
    <property type="match status" value="1"/>
</dbReference>
<accession>A0A3N3ZNW4</accession>
<protein>
    <recommendedName>
        <fullName evidence="3">Methionine synthase</fullName>
    </recommendedName>
</protein>
<evidence type="ECO:0000313" key="2">
    <source>
        <dbReference type="Proteomes" id="UP000270616"/>
    </source>
</evidence>
<proteinExistence type="predicted"/>
<comment type="caution">
    <text evidence="1">The sequence shown here is derived from an EMBL/GenBank/DDBJ whole genome shotgun (WGS) entry which is preliminary data.</text>
</comment>
<keyword evidence="2" id="KW-1185">Reference proteome</keyword>
<dbReference type="AlphaFoldDB" id="A0A3N3ZNW4"/>
<name>A0A3N3ZNW4_9MICC</name>
<dbReference type="Proteomes" id="UP000270616">
    <property type="component" value="Unassembled WGS sequence"/>
</dbReference>
<organism evidence="1 2">
    <name type="scientific">Kocuria soli</name>
    <dbReference type="NCBI Taxonomy" id="2485125"/>
    <lineage>
        <taxon>Bacteria</taxon>
        <taxon>Bacillati</taxon>
        <taxon>Actinomycetota</taxon>
        <taxon>Actinomycetes</taxon>
        <taxon>Micrococcales</taxon>
        <taxon>Micrococcaceae</taxon>
        <taxon>Kocuria</taxon>
    </lineage>
</organism>
<dbReference type="RefSeq" id="WP_123825481.1">
    <property type="nucleotide sequence ID" value="NZ_RKMF01000011.1"/>
</dbReference>
<sequence length="357" mass="37930">MPERTQVTGHAALEQRPETARATVLGQLPGTNMVETVTMLRGELGAPHRGVLPILAARSDVAHPVPRTATVLTDLWTDLQPHGWRLTRHDGKESRAAAALVASDVNVLADVLGAETDGDRGPVVVELLGPMSLAASLHLHNGEKVLLDDGARRDVAEALADGVGSHLRSVRDSADGRPIVLRLREPDLARVLNGEVPTASGYRTLRAVPKHEVDRAVELLAESARAAGAAETELVLPDGVDPRHHAGGAVDRLYLAHPGSAAEDWEPIAAVVENDVRIGLLLPALTRGGSDRFVPVGRLVESVARPWTDLGLRAQLLDQVTVAPDAGLEAHAPHEVRRATERATDLAHALHEVALDA</sequence>
<reference evidence="1 2" key="1">
    <citation type="submission" date="2018-10" db="EMBL/GenBank/DDBJ databases">
        <title>Kocuria sp. M5W7-7, whole genome shotgun sequence.</title>
        <authorList>
            <person name="Tuo L."/>
        </authorList>
    </citation>
    <scope>NUCLEOTIDE SEQUENCE [LARGE SCALE GENOMIC DNA]</scope>
    <source>
        <strain evidence="1 2">M5W7-7</strain>
    </source>
</reference>
<evidence type="ECO:0008006" key="3">
    <source>
        <dbReference type="Google" id="ProtNLM"/>
    </source>
</evidence>
<evidence type="ECO:0000313" key="1">
    <source>
        <dbReference type="EMBL" id="ROZ62621.1"/>
    </source>
</evidence>
<dbReference type="OrthoDB" id="5242426at2"/>